<reference evidence="7 8" key="1">
    <citation type="submission" date="2010-11" db="EMBL/GenBank/DDBJ databases">
        <title>Complete sequence of Halanaerobium sp. sapolanicus.</title>
        <authorList>
            <consortium name="US DOE Joint Genome Institute"/>
            <person name="Lucas S."/>
            <person name="Copeland A."/>
            <person name="Lapidus A."/>
            <person name="Cheng J.-F."/>
            <person name="Bruce D."/>
            <person name="Goodwin L."/>
            <person name="Pitluck S."/>
            <person name="Davenport K."/>
            <person name="Detter J.C."/>
            <person name="Han C."/>
            <person name="Tapia R."/>
            <person name="Land M."/>
            <person name="Hauser L."/>
            <person name="Jeffries C."/>
            <person name="Kyrpides N."/>
            <person name="Ivanova N."/>
            <person name="Mikhailova N."/>
            <person name="Begemann M.B."/>
            <person name="Mormile M.R."/>
            <person name="Wall J.D."/>
            <person name="Elias D.A."/>
            <person name="Woyke T."/>
        </authorList>
    </citation>
    <scope>NUCLEOTIDE SEQUENCE [LARGE SCALE GENOMIC DNA]</scope>
    <source>
        <strain evidence="8">sapolanicus</strain>
    </source>
</reference>
<dbReference type="EMBL" id="CP002304">
    <property type="protein sequence ID" value="ADQ15262.1"/>
    <property type="molecule type" value="Genomic_DNA"/>
</dbReference>
<dbReference type="Proteomes" id="UP000007434">
    <property type="component" value="Chromosome"/>
</dbReference>
<feature type="domain" description="UvrD-like helicase ATP-binding" evidence="6">
    <location>
        <begin position="1"/>
        <end position="284"/>
    </location>
</feature>
<evidence type="ECO:0000256" key="3">
    <source>
        <dbReference type="ARBA" id="ARBA00022806"/>
    </source>
</evidence>
<dbReference type="HOGENOM" id="CLU_025997_0_0_9"/>
<dbReference type="OrthoDB" id="141404at2"/>
<dbReference type="InterPro" id="IPR014016">
    <property type="entry name" value="UvrD-like_ATP-bd"/>
</dbReference>
<keyword evidence="4 5" id="KW-0067">ATP-binding</keyword>
<evidence type="ECO:0000256" key="5">
    <source>
        <dbReference type="PROSITE-ProRule" id="PRU00560"/>
    </source>
</evidence>
<dbReference type="KEGG" id="has:Halsa_1844"/>
<dbReference type="Pfam" id="PF00580">
    <property type="entry name" value="UvrD-helicase"/>
    <property type="match status" value="1"/>
</dbReference>
<keyword evidence="8" id="KW-1185">Reference proteome</keyword>
<name>E4RJ42_HALHG</name>
<feature type="binding site" evidence="5">
    <location>
        <begin position="7"/>
        <end position="14"/>
    </location>
    <ligand>
        <name>ATP</name>
        <dbReference type="ChEBI" id="CHEBI:30616"/>
    </ligand>
</feature>
<dbReference type="InterPro" id="IPR013986">
    <property type="entry name" value="DExx_box_DNA_helicase_dom_sf"/>
</dbReference>
<gene>
    <name evidence="7" type="ordered locus">Halsa_1844</name>
</gene>
<dbReference type="GO" id="GO:0004386">
    <property type="term" value="F:helicase activity"/>
    <property type="evidence" value="ECO:0007669"/>
    <property type="project" value="UniProtKB-UniRule"/>
</dbReference>
<keyword evidence="1 5" id="KW-0547">Nucleotide-binding</keyword>
<sequence length="659" mass="76348">MYKIYRGDTGTGKSTILKEKYQKLAQNNLSEKILFFLKSAKAVNSYREELDLNLVGNLNIYTYFGFVNQELNKNWPAVERKYSGENKVIEPTFMNIETSHFLMSNYVAKYRKEKSYFREIKAKPVQIAVQLIDNLNLASFNILEFNELKNRLYRWTNNDLQREKYAEQSVEIMEKFRNFCLRYRLFDYSTAITIFNQYLLTDPKYIDNLNLRFDYLMVDDLEKLIPAGQSLIKKLSTENIEGYFSFNESGGFNRFFGGNPAAAKELFFSDAQEIIKLEKSYTSAEESSELAKKIKSVVKKREGKLLQSPLLKEEIDSELRGEMLLEVGQKIISLLKKGAAENSIAIISPQIDKVLSFSLERILEKNGYNLSNFNRSKRLVDIPFARALLVLYLFYSDKTEMIGISSLQQSLSLLLELDPLRSYILAEEIAAAGMSFIELKDNNLRLKINFAAAEKYDYLKDWLADKKNEELTIDAFFQLVFSELLAPLSPSQEDIFACRQMIESVARFRSAVENFHKNKEDLSSRYIDMIYEGTLAAETLFKGQSQEKGVILASPYKFLFSPELEGVNHLFLVDISSSHWLRSIAKELVNPYIYSESWQHQNEWNDKIDQNIRLKQLSDFLVSLVYKVNDGIYIADSFFNSSGKEQDGPLYRWLDVRGD</sequence>
<dbReference type="AlphaFoldDB" id="E4RJ42"/>
<dbReference type="GO" id="GO:0005524">
    <property type="term" value="F:ATP binding"/>
    <property type="evidence" value="ECO:0007669"/>
    <property type="project" value="UniProtKB-UniRule"/>
</dbReference>
<dbReference type="SUPFAM" id="SSF52540">
    <property type="entry name" value="P-loop containing nucleoside triphosphate hydrolases"/>
    <property type="match status" value="1"/>
</dbReference>
<protein>
    <recommendedName>
        <fullName evidence="6">UvrD-like helicase ATP-binding domain-containing protein</fullName>
    </recommendedName>
</protein>
<proteinExistence type="predicted"/>
<dbReference type="Gene3D" id="3.40.50.300">
    <property type="entry name" value="P-loop containing nucleotide triphosphate hydrolases"/>
    <property type="match status" value="1"/>
</dbReference>
<evidence type="ECO:0000256" key="4">
    <source>
        <dbReference type="ARBA" id="ARBA00022840"/>
    </source>
</evidence>
<evidence type="ECO:0000256" key="1">
    <source>
        <dbReference type="ARBA" id="ARBA00022741"/>
    </source>
</evidence>
<reference evidence="7 8" key="2">
    <citation type="journal article" date="2011" name="J. Bacteriol.">
        <title>Complete Genome Sequence of the Haloalkaliphilic, Hydrogen Producing Halanaerobium hydrogenoformans.</title>
        <authorList>
            <person name="Brown S.D."/>
            <person name="Begemann M.B."/>
            <person name="Mormile M.R."/>
            <person name="Wall J.D."/>
            <person name="Han C.S."/>
            <person name="Goodwin L.A."/>
            <person name="Pitluck S."/>
            <person name="Land M.L."/>
            <person name="Hauser L.J."/>
            <person name="Elias D.A."/>
        </authorList>
    </citation>
    <scope>NUCLEOTIDE SEQUENCE [LARGE SCALE GENOMIC DNA]</scope>
    <source>
        <strain evidence="8">sapolanicus</strain>
    </source>
</reference>
<evidence type="ECO:0000256" key="2">
    <source>
        <dbReference type="ARBA" id="ARBA00022801"/>
    </source>
</evidence>
<evidence type="ECO:0000259" key="6">
    <source>
        <dbReference type="PROSITE" id="PS51198"/>
    </source>
</evidence>
<evidence type="ECO:0000313" key="7">
    <source>
        <dbReference type="EMBL" id="ADQ15262.1"/>
    </source>
</evidence>
<dbReference type="InterPro" id="IPR027417">
    <property type="entry name" value="P-loop_NTPase"/>
</dbReference>
<dbReference type="RefSeq" id="WP_013406333.1">
    <property type="nucleotide sequence ID" value="NC_014654.1"/>
</dbReference>
<dbReference type="eggNOG" id="COG0210">
    <property type="taxonomic scope" value="Bacteria"/>
</dbReference>
<accession>E4RJ42</accession>
<keyword evidence="2 5" id="KW-0378">Hydrolase</keyword>
<dbReference type="Gene3D" id="1.10.10.160">
    <property type="match status" value="1"/>
</dbReference>
<evidence type="ECO:0000313" key="8">
    <source>
        <dbReference type="Proteomes" id="UP000007434"/>
    </source>
</evidence>
<keyword evidence="3 5" id="KW-0347">Helicase</keyword>
<dbReference type="GO" id="GO:0016787">
    <property type="term" value="F:hydrolase activity"/>
    <property type="evidence" value="ECO:0007669"/>
    <property type="project" value="UniProtKB-UniRule"/>
</dbReference>
<organism evidence="7 8">
    <name type="scientific">Halanaerobium hydrogeniformans</name>
    <name type="common">Halanaerobium sp. (strain sapolanicus)</name>
    <dbReference type="NCBI Taxonomy" id="656519"/>
    <lineage>
        <taxon>Bacteria</taxon>
        <taxon>Bacillati</taxon>
        <taxon>Bacillota</taxon>
        <taxon>Clostridia</taxon>
        <taxon>Halanaerobiales</taxon>
        <taxon>Halanaerobiaceae</taxon>
        <taxon>Halanaerobium</taxon>
    </lineage>
</organism>
<dbReference type="PROSITE" id="PS51198">
    <property type="entry name" value="UVRD_HELICASE_ATP_BIND"/>
    <property type="match status" value="1"/>
</dbReference>
<dbReference type="STRING" id="656519.Halsa_1844"/>